<feature type="region of interest" description="Disordered" evidence="1">
    <location>
        <begin position="16"/>
        <end position="69"/>
    </location>
</feature>
<protein>
    <submittedName>
        <fullName evidence="2">OLC1v1024034C1</fullName>
    </submittedName>
</protein>
<feature type="compositionally biased region" description="Basic and acidic residues" evidence="1">
    <location>
        <begin position="16"/>
        <end position="53"/>
    </location>
</feature>
<dbReference type="Proteomes" id="UP001161247">
    <property type="component" value="Chromosome 1"/>
</dbReference>
<accession>A0AAV1C3Q9</accession>
<evidence type="ECO:0000313" key="2">
    <source>
        <dbReference type="EMBL" id="CAI9089460.1"/>
    </source>
</evidence>
<evidence type="ECO:0000313" key="3">
    <source>
        <dbReference type="Proteomes" id="UP001161247"/>
    </source>
</evidence>
<proteinExistence type="predicted"/>
<dbReference type="EMBL" id="OX459118">
    <property type="protein sequence ID" value="CAI9089460.1"/>
    <property type="molecule type" value="Genomic_DNA"/>
</dbReference>
<evidence type="ECO:0000256" key="1">
    <source>
        <dbReference type="SAM" id="MobiDB-lite"/>
    </source>
</evidence>
<organism evidence="2 3">
    <name type="scientific">Oldenlandia corymbosa var. corymbosa</name>
    <dbReference type="NCBI Taxonomy" id="529605"/>
    <lineage>
        <taxon>Eukaryota</taxon>
        <taxon>Viridiplantae</taxon>
        <taxon>Streptophyta</taxon>
        <taxon>Embryophyta</taxon>
        <taxon>Tracheophyta</taxon>
        <taxon>Spermatophyta</taxon>
        <taxon>Magnoliopsida</taxon>
        <taxon>eudicotyledons</taxon>
        <taxon>Gunneridae</taxon>
        <taxon>Pentapetalae</taxon>
        <taxon>asterids</taxon>
        <taxon>lamiids</taxon>
        <taxon>Gentianales</taxon>
        <taxon>Rubiaceae</taxon>
        <taxon>Rubioideae</taxon>
        <taxon>Spermacoceae</taxon>
        <taxon>Hedyotis-Oldenlandia complex</taxon>
        <taxon>Oldenlandia</taxon>
    </lineage>
</organism>
<name>A0AAV1C3Q9_OLDCO</name>
<sequence length="157" mass="17808">MDTILGNTNFRYSHRRSDGYEALKPTGDHNRRKRVGVDHDSSDDYDGHGDRRPVSKPRSSTSLRQHPPAVMLSSFSYRRNRARQRQIFLQTYKLSSVTNNNNNSSRKSHPKLKKFVVKVKSMVVSVLSFMRADYLRSSCKSGSAICVTSPSGIVKLC</sequence>
<reference evidence="2" key="1">
    <citation type="submission" date="2023-03" db="EMBL/GenBank/DDBJ databases">
        <authorList>
            <person name="Julca I."/>
        </authorList>
    </citation>
    <scope>NUCLEOTIDE SEQUENCE</scope>
</reference>
<keyword evidence="3" id="KW-1185">Reference proteome</keyword>
<dbReference type="AlphaFoldDB" id="A0AAV1C3Q9"/>
<gene>
    <name evidence="2" type="ORF">OLC1_LOCUS1800</name>
</gene>